<name>A0A6T7UR45_9CHLO</name>
<dbReference type="EMBL" id="HBFA01005649">
    <property type="protein sequence ID" value="CAD8653262.1"/>
    <property type="molecule type" value="Transcribed_RNA"/>
</dbReference>
<feature type="compositionally biased region" description="Polar residues" evidence="1">
    <location>
        <begin position="389"/>
        <end position="402"/>
    </location>
</feature>
<dbReference type="EMBL" id="HBFA01005650">
    <property type="protein sequence ID" value="CAD8653264.1"/>
    <property type="molecule type" value="Transcribed_RNA"/>
</dbReference>
<accession>A0A6T7UR45</accession>
<feature type="compositionally biased region" description="Polar residues" evidence="1">
    <location>
        <begin position="9"/>
        <end position="22"/>
    </location>
</feature>
<feature type="region of interest" description="Disordered" evidence="1">
    <location>
        <begin position="1"/>
        <end position="25"/>
    </location>
</feature>
<proteinExistence type="predicted"/>
<feature type="compositionally biased region" description="Basic and acidic residues" evidence="1">
    <location>
        <begin position="367"/>
        <end position="388"/>
    </location>
</feature>
<evidence type="ECO:0000313" key="2">
    <source>
        <dbReference type="EMBL" id="CAD8653262.1"/>
    </source>
</evidence>
<dbReference type="AlphaFoldDB" id="A0A6T7UR45"/>
<gene>
    <name evidence="2" type="ORF">POBO1169_LOCUS2881</name>
    <name evidence="3" type="ORF">POBO1169_LOCUS2882</name>
</gene>
<organism evidence="3">
    <name type="scientific">Pyramimonas obovata</name>
    <dbReference type="NCBI Taxonomy" id="1411642"/>
    <lineage>
        <taxon>Eukaryota</taxon>
        <taxon>Viridiplantae</taxon>
        <taxon>Chlorophyta</taxon>
        <taxon>Pyramimonadophyceae</taxon>
        <taxon>Pyramimonadales</taxon>
        <taxon>Pyramimonadaceae</taxon>
        <taxon>Pyramimonas</taxon>
        <taxon>Pyramimonas incertae sedis</taxon>
    </lineage>
</organism>
<feature type="region of interest" description="Disordered" evidence="1">
    <location>
        <begin position="349"/>
        <end position="402"/>
    </location>
</feature>
<evidence type="ECO:0000313" key="3">
    <source>
        <dbReference type="EMBL" id="CAD8653264.1"/>
    </source>
</evidence>
<feature type="compositionally biased region" description="Basic and acidic residues" evidence="1">
    <location>
        <begin position="349"/>
        <end position="358"/>
    </location>
</feature>
<evidence type="ECO:0000256" key="1">
    <source>
        <dbReference type="SAM" id="MobiDB-lite"/>
    </source>
</evidence>
<reference evidence="3" key="1">
    <citation type="submission" date="2021-01" db="EMBL/GenBank/DDBJ databases">
        <authorList>
            <person name="Corre E."/>
            <person name="Pelletier E."/>
            <person name="Niang G."/>
            <person name="Scheremetjew M."/>
            <person name="Finn R."/>
            <person name="Kale V."/>
            <person name="Holt S."/>
            <person name="Cochrane G."/>
            <person name="Meng A."/>
            <person name="Brown T."/>
            <person name="Cohen L."/>
        </authorList>
    </citation>
    <scope>NUCLEOTIDE SEQUENCE</scope>
    <source>
        <strain evidence="3">CCMP722</strain>
    </source>
</reference>
<sequence length="402" mass="43995">MINFKRKSQTAGRSGNEVQQRHSGFAKSARRVGNVLEFTAVIEEKRGPLADGTKKVTRTNLGHALSSLQGSLKGVTGFHSAWIEQPNRDTRHIIFAFQAIANKSALQCAQDFFWTKPGGLTLPLTSSAFPPITEGTFKIKPTDSNQYHLSHWTSAAITGHDTTILEVAPLAAMSLPFTAHAVAEMVTAALPEEVYSTHVVLPMAIKPRLPLEIAVFSMLSISTAEQLVDTITEQHETMSEDQGSVASDSTYDEAVKFSHHLIAIKNPSVISLMELAGDEHFADLTPTPRYGNLPAVRSTFGMRAKYMREDLNLTGCTAAPSCRKRHRPDQCLSPGAIQLRVNKIHADAEHRAQRDRGNGRGSPTPPPEKKEDDDVDDESKKSEEDSPPRRNSWSGNPTNGAN</sequence>
<protein>
    <submittedName>
        <fullName evidence="3">Uncharacterized protein</fullName>
    </submittedName>
</protein>